<evidence type="ECO:0000256" key="5">
    <source>
        <dbReference type="ARBA" id="ARBA00023004"/>
    </source>
</evidence>
<dbReference type="GO" id="GO:0004497">
    <property type="term" value="F:monooxygenase activity"/>
    <property type="evidence" value="ECO:0007669"/>
    <property type="project" value="InterPro"/>
</dbReference>
<keyword evidence="4 6" id="KW-0479">Metal-binding</keyword>
<dbReference type="InterPro" id="IPR050121">
    <property type="entry name" value="Cytochrome_P450_monoxygenase"/>
</dbReference>
<dbReference type="AlphaFoldDB" id="A0AA40BV35"/>
<dbReference type="GO" id="GO:0016705">
    <property type="term" value="F:oxidoreductase activity, acting on paired donors, with incorporation or reduction of molecular oxygen"/>
    <property type="evidence" value="ECO:0007669"/>
    <property type="project" value="InterPro"/>
</dbReference>
<evidence type="ECO:0000313" key="8">
    <source>
        <dbReference type="Proteomes" id="UP001175000"/>
    </source>
</evidence>
<gene>
    <name evidence="7" type="ORF">B0T14DRAFT_593381</name>
</gene>
<evidence type="ECO:0000256" key="2">
    <source>
        <dbReference type="ARBA" id="ARBA00010617"/>
    </source>
</evidence>
<accession>A0AA40BV35</accession>
<dbReference type="PRINTS" id="PR00463">
    <property type="entry name" value="EP450I"/>
</dbReference>
<dbReference type="InterPro" id="IPR002401">
    <property type="entry name" value="Cyt_P450_E_grp-I"/>
</dbReference>
<keyword evidence="3 6" id="KW-0349">Heme</keyword>
<proteinExistence type="inferred from homology"/>
<evidence type="ECO:0000256" key="1">
    <source>
        <dbReference type="ARBA" id="ARBA00001971"/>
    </source>
</evidence>
<evidence type="ECO:0000256" key="3">
    <source>
        <dbReference type="ARBA" id="ARBA00022617"/>
    </source>
</evidence>
<name>A0AA40BV35_9PEZI</name>
<evidence type="ECO:0000256" key="6">
    <source>
        <dbReference type="PIRSR" id="PIRSR602401-1"/>
    </source>
</evidence>
<reference evidence="7" key="1">
    <citation type="submission" date="2023-06" db="EMBL/GenBank/DDBJ databases">
        <title>Genome-scale phylogeny and comparative genomics of the fungal order Sordariales.</title>
        <authorList>
            <consortium name="Lawrence Berkeley National Laboratory"/>
            <person name="Hensen N."/>
            <person name="Bonometti L."/>
            <person name="Westerberg I."/>
            <person name="Brannstrom I.O."/>
            <person name="Guillou S."/>
            <person name="Cros-Aarteil S."/>
            <person name="Calhoun S."/>
            <person name="Haridas S."/>
            <person name="Kuo A."/>
            <person name="Mondo S."/>
            <person name="Pangilinan J."/>
            <person name="Riley R."/>
            <person name="Labutti K."/>
            <person name="Andreopoulos B."/>
            <person name="Lipzen A."/>
            <person name="Chen C."/>
            <person name="Yanf M."/>
            <person name="Daum C."/>
            <person name="Ng V."/>
            <person name="Clum A."/>
            <person name="Steindorff A."/>
            <person name="Ohm R."/>
            <person name="Martin F."/>
            <person name="Silar P."/>
            <person name="Natvig D."/>
            <person name="Lalanne C."/>
            <person name="Gautier V."/>
            <person name="Ament-Velasquez S.L."/>
            <person name="Kruys A."/>
            <person name="Hutchinson M.I."/>
            <person name="Powell A.J."/>
            <person name="Barry K."/>
            <person name="Miller A.N."/>
            <person name="Grigoriev I.V."/>
            <person name="Debuchy R."/>
            <person name="Gladieux P."/>
            <person name="Thoren M.H."/>
            <person name="Johannesson H."/>
        </authorList>
    </citation>
    <scope>NUCLEOTIDE SEQUENCE</scope>
    <source>
        <strain evidence="7">CBS 606.72</strain>
    </source>
</reference>
<evidence type="ECO:0000256" key="4">
    <source>
        <dbReference type="ARBA" id="ARBA00022723"/>
    </source>
</evidence>
<comment type="caution">
    <text evidence="7">The sequence shown here is derived from an EMBL/GenBank/DDBJ whole genome shotgun (WGS) entry which is preliminary data.</text>
</comment>
<dbReference type="Gene3D" id="1.10.630.10">
    <property type="entry name" value="Cytochrome P450"/>
    <property type="match status" value="1"/>
</dbReference>
<evidence type="ECO:0000313" key="7">
    <source>
        <dbReference type="EMBL" id="KAK0614768.1"/>
    </source>
</evidence>
<feature type="binding site" description="axial binding residue" evidence="6">
    <location>
        <position position="377"/>
    </location>
    <ligand>
        <name>heme</name>
        <dbReference type="ChEBI" id="CHEBI:30413"/>
    </ligand>
    <ligandPart>
        <name>Fe</name>
        <dbReference type="ChEBI" id="CHEBI:18248"/>
    </ligandPart>
</feature>
<keyword evidence="5 6" id="KW-0408">Iron</keyword>
<dbReference type="SUPFAM" id="SSF48264">
    <property type="entry name" value="Cytochrome P450"/>
    <property type="match status" value="1"/>
</dbReference>
<comment type="similarity">
    <text evidence="2">Belongs to the cytochrome P450 family.</text>
</comment>
<dbReference type="GO" id="GO:0020037">
    <property type="term" value="F:heme binding"/>
    <property type="evidence" value="ECO:0007669"/>
    <property type="project" value="InterPro"/>
</dbReference>
<sequence length="441" mass="48946">MMLVSLAIRASLVVLSITAFCLIYNTFFHPLAKFPGPWYAAASSLPLAVISLLKREPQYLLRITCKYGHGGNIAPPPPPPPLGDKPIRIAPTLLLSPKSAHIKDIYWDANHNTESGLYNTVMLGHPPNIFTIDGNEHRALRKALGGPHQKSDLISLFIAKMTRLCFGETWGFVEKLIDERGILRSFRDGLVLFGFVGRWRGFRETLMVEARVDGEPLSPIRRRAHVTILVMVGADTTGTALSSTPNYMLTHPECLKKARAEVDEADKRGLLSNPAQYEETKAHLPYMAASTKEGGLLLRPPATNLFGRVAGKGGAKVGSVWVPEMEMTSNAYVVQRDPELFAPDPESFRPERWLESEEKSARMETAKLVFGVGPRVCLDKGTAVPELYKLFPEIIRRYLVGGGVAYNKDLLVNLRLRDEEWYLESLAFKQALSSMSAVFAS</sequence>
<keyword evidence="8" id="KW-1185">Reference proteome</keyword>
<protein>
    <submittedName>
        <fullName evidence="7">Cytochrome P450</fullName>
    </submittedName>
</protein>
<dbReference type="GO" id="GO:0005506">
    <property type="term" value="F:iron ion binding"/>
    <property type="evidence" value="ECO:0007669"/>
    <property type="project" value="InterPro"/>
</dbReference>
<comment type="cofactor">
    <cofactor evidence="1 6">
        <name>heme</name>
        <dbReference type="ChEBI" id="CHEBI:30413"/>
    </cofactor>
</comment>
<dbReference type="Pfam" id="PF00067">
    <property type="entry name" value="p450"/>
    <property type="match status" value="1"/>
</dbReference>
<organism evidence="7 8">
    <name type="scientific">Immersiella caudata</name>
    <dbReference type="NCBI Taxonomy" id="314043"/>
    <lineage>
        <taxon>Eukaryota</taxon>
        <taxon>Fungi</taxon>
        <taxon>Dikarya</taxon>
        <taxon>Ascomycota</taxon>
        <taxon>Pezizomycotina</taxon>
        <taxon>Sordariomycetes</taxon>
        <taxon>Sordariomycetidae</taxon>
        <taxon>Sordariales</taxon>
        <taxon>Lasiosphaeriaceae</taxon>
        <taxon>Immersiella</taxon>
    </lineage>
</organism>
<dbReference type="Proteomes" id="UP001175000">
    <property type="component" value="Unassembled WGS sequence"/>
</dbReference>
<dbReference type="PANTHER" id="PTHR24305:SF232">
    <property type="entry name" value="P450, PUTATIVE (EUROFUNG)-RELATED"/>
    <property type="match status" value="1"/>
</dbReference>
<dbReference type="InterPro" id="IPR036396">
    <property type="entry name" value="Cyt_P450_sf"/>
</dbReference>
<dbReference type="InterPro" id="IPR001128">
    <property type="entry name" value="Cyt_P450"/>
</dbReference>
<dbReference type="EMBL" id="JAULSU010000006">
    <property type="protein sequence ID" value="KAK0614768.1"/>
    <property type="molecule type" value="Genomic_DNA"/>
</dbReference>
<dbReference type="PANTHER" id="PTHR24305">
    <property type="entry name" value="CYTOCHROME P450"/>
    <property type="match status" value="1"/>
</dbReference>